<accession>A0AAU7YMD2</accession>
<feature type="transmembrane region" description="Helical" evidence="1">
    <location>
        <begin position="12"/>
        <end position="32"/>
    </location>
</feature>
<keyword evidence="1" id="KW-0812">Transmembrane</keyword>
<dbReference type="AlphaFoldDB" id="A0AAU7YMD2"/>
<keyword evidence="1" id="KW-1133">Transmembrane helix</keyword>
<proteinExistence type="predicted"/>
<evidence type="ECO:0000313" key="2">
    <source>
        <dbReference type="EMBL" id="XCA34320.1"/>
    </source>
</evidence>
<protein>
    <submittedName>
        <fullName evidence="2">Uncharacterized protein</fullName>
    </submittedName>
</protein>
<organism evidence="2">
    <name type="scientific">Wolbachia endosymbiont of Oeneis ivallda</name>
    <dbReference type="NCBI Taxonomy" id="3171168"/>
    <lineage>
        <taxon>Bacteria</taxon>
        <taxon>Pseudomonadati</taxon>
        <taxon>Pseudomonadota</taxon>
        <taxon>Alphaproteobacteria</taxon>
        <taxon>Rickettsiales</taxon>
        <taxon>Anaplasmataceae</taxon>
        <taxon>Wolbachieae</taxon>
        <taxon>Wolbachia</taxon>
    </lineage>
</organism>
<reference evidence="2" key="1">
    <citation type="submission" date="2024-06" db="EMBL/GenBank/DDBJ databases">
        <title>Genome assembly of the Oeneis chryxus ivallda.</title>
        <authorList>
            <person name="MacDonald Z."/>
            <person name="Shaffer H.B."/>
            <person name="Gillespie T."/>
            <person name="Marimuthu M.P.A."/>
            <person name="Nguyen O."/>
            <person name="Fairbairn C.W."/>
            <person name="Seligmann W.E."/>
            <person name="Escalona M."/>
            <person name="Miller C."/>
            <person name="Toffelmier E."/>
        </authorList>
    </citation>
    <scope>NUCLEOTIDE SEQUENCE</scope>
    <source>
        <strain evidence="2">CCGP_102_HBS-TG_Oc004</strain>
    </source>
</reference>
<name>A0AAU7YMD2_9RICK</name>
<dbReference type="EMBL" id="CP158587">
    <property type="protein sequence ID" value="XCA34320.1"/>
    <property type="molecule type" value="Genomic_DNA"/>
</dbReference>
<sequence>MGIGITISNLEICISLAVAAFVFLTIGCYCSYKASTVLSDVISTELGNVIRLG</sequence>
<evidence type="ECO:0000256" key="1">
    <source>
        <dbReference type="SAM" id="Phobius"/>
    </source>
</evidence>
<keyword evidence="1" id="KW-0472">Membrane</keyword>
<gene>
    <name evidence="2" type="ORF">ABS861_02680</name>
</gene>